<dbReference type="AlphaFoldDB" id="A0A075A164"/>
<reference evidence="1 2" key="1">
    <citation type="submission" date="2013-11" db="EMBL/GenBank/DDBJ databases">
        <title>Opisthorchis viverrini - life in the bile duct.</title>
        <authorList>
            <person name="Young N.D."/>
            <person name="Nagarajan N."/>
            <person name="Lin S.J."/>
            <person name="Korhonen P.K."/>
            <person name="Jex A.R."/>
            <person name="Hall R.S."/>
            <person name="Safavi-Hemami H."/>
            <person name="Kaewkong W."/>
            <person name="Bertrand D."/>
            <person name="Gao S."/>
            <person name="Seet Q."/>
            <person name="Wongkham S."/>
            <person name="Teh B.T."/>
            <person name="Wongkham C."/>
            <person name="Intapan P.M."/>
            <person name="Maleewong W."/>
            <person name="Yang X."/>
            <person name="Hu M."/>
            <person name="Wang Z."/>
            <person name="Hofmann A."/>
            <person name="Sternberg P.W."/>
            <person name="Tan P."/>
            <person name="Wang J."/>
            <person name="Gasser R.B."/>
        </authorList>
    </citation>
    <scope>NUCLEOTIDE SEQUENCE [LARGE SCALE GENOMIC DNA]</scope>
</reference>
<organism evidence="1 2">
    <name type="scientific">Opisthorchis viverrini</name>
    <name type="common">Southeast Asian liver fluke</name>
    <dbReference type="NCBI Taxonomy" id="6198"/>
    <lineage>
        <taxon>Eukaryota</taxon>
        <taxon>Metazoa</taxon>
        <taxon>Spiralia</taxon>
        <taxon>Lophotrochozoa</taxon>
        <taxon>Platyhelminthes</taxon>
        <taxon>Trematoda</taxon>
        <taxon>Digenea</taxon>
        <taxon>Opisthorchiida</taxon>
        <taxon>Opisthorchiata</taxon>
        <taxon>Opisthorchiidae</taxon>
        <taxon>Opisthorchis</taxon>
    </lineage>
</organism>
<name>A0A075A164_OPIVI</name>
<sequence length="321" mass="36221">MQRCLAELRKHYHFYGTHVTTSNPEDQGALLVRPLTIDHPRRRHCECRTDTTNIAQWVVDVHKPSHHSMVQSLLDGPLTRHCECRTDTTNIAQWVVDVHKPSHHSMVESLLDGPLTSVLSKLSYDLKFVNLIGQTSRRIILILTKHSDSVDLSITRERFSRPRKAQTWSEVTHSKSCIYSAPDHRSSEFGTPLFLELISSTLLVGTLLQVSQYICIMETTHTIAENFETAHDRFRPSWGTFPEFPSNLCYTCIQNGQTNTLIGVSINAQTGHINGCRHYQTWPSRALNGARASKLLPSTHSSPPNPPLDSPLTVLDLCTNL</sequence>
<dbReference type="EMBL" id="KL596624">
    <property type="protein sequence ID" value="KER33468.1"/>
    <property type="molecule type" value="Genomic_DNA"/>
</dbReference>
<dbReference type="CTD" id="20314773"/>
<evidence type="ECO:0000313" key="1">
    <source>
        <dbReference type="EMBL" id="KER33468.1"/>
    </source>
</evidence>
<evidence type="ECO:0000313" key="2">
    <source>
        <dbReference type="Proteomes" id="UP000054324"/>
    </source>
</evidence>
<dbReference type="KEGG" id="ovi:T265_00585"/>
<dbReference type="Proteomes" id="UP000054324">
    <property type="component" value="Unassembled WGS sequence"/>
</dbReference>
<protein>
    <submittedName>
        <fullName evidence="1">Uncharacterized protein</fullName>
    </submittedName>
</protein>
<keyword evidence="2" id="KW-1185">Reference proteome</keyword>
<dbReference type="GeneID" id="20314773"/>
<gene>
    <name evidence="1" type="ORF">T265_00585</name>
</gene>
<dbReference type="OrthoDB" id="39497at2759"/>
<proteinExistence type="predicted"/>
<dbReference type="RefSeq" id="XP_009162677.1">
    <property type="nucleotide sequence ID" value="XM_009164413.1"/>
</dbReference>
<accession>A0A075A164</accession>